<dbReference type="AlphaFoldDB" id="A0AAE0RZM2"/>
<sequence>MPLKILTIVGTRPEIIRLSRTISVLDKTASVKHILVHTGQNYDYELNQIFFEQLELRQPDIFLNASGKNAIETISQILTAIDLVLARENPEAILLLGDTNSCLSAIAAKKKHIPIFHMEAGNRCFDERVPEEINRKIIDHISDINLPYSDIAREHLIREGFPSDRIIKTGSPMFEVLEYYKKKIYESNILKELNLEIQNYFVVSIHREENVDNPVHFQDVLNTIKKIADQYNKKIIVSTHPRTRNRLNQLNETFSKSILFLKPLGFLDYVYLQINATAVLSDSGTISEESAILNFLALNLRQTHERPEAMEEGAVMMVGLQSERVLQALTVLLQQPKSKRTSILPRDYNVPNVSEKIVKIILSYTDYIKRTVWKKGY</sequence>
<dbReference type="Gene3D" id="3.40.50.2000">
    <property type="entry name" value="Glycogen Phosphorylase B"/>
    <property type="match status" value="2"/>
</dbReference>
<dbReference type="PANTHER" id="PTHR43174">
    <property type="entry name" value="UDP-N-ACETYLGLUCOSAMINE 2-EPIMERASE"/>
    <property type="match status" value="1"/>
</dbReference>
<protein>
    <recommendedName>
        <fullName evidence="1">UDP-N-acetylglucosamine 2-epimerase domain-containing protein</fullName>
    </recommendedName>
</protein>
<organism evidence="2 3">
    <name type="scientific">Potamilus streckersoni</name>
    <dbReference type="NCBI Taxonomy" id="2493646"/>
    <lineage>
        <taxon>Eukaryota</taxon>
        <taxon>Metazoa</taxon>
        <taxon>Spiralia</taxon>
        <taxon>Lophotrochozoa</taxon>
        <taxon>Mollusca</taxon>
        <taxon>Bivalvia</taxon>
        <taxon>Autobranchia</taxon>
        <taxon>Heteroconchia</taxon>
        <taxon>Palaeoheterodonta</taxon>
        <taxon>Unionida</taxon>
        <taxon>Unionoidea</taxon>
        <taxon>Unionidae</taxon>
        <taxon>Ambleminae</taxon>
        <taxon>Lampsilini</taxon>
        <taxon>Potamilus</taxon>
    </lineage>
</organism>
<dbReference type="Proteomes" id="UP001195483">
    <property type="component" value="Unassembled WGS sequence"/>
</dbReference>
<feature type="domain" description="UDP-N-acetylglucosamine 2-epimerase" evidence="1">
    <location>
        <begin position="25"/>
        <end position="361"/>
    </location>
</feature>
<dbReference type="InterPro" id="IPR029767">
    <property type="entry name" value="WecB-like"/>
</dbReference>
<keyword evidence="3" id="KW-1185">Reference proteome</keyword>
<dbReference type="NCBIfam" id="TIGR00236">
    <property type="entry name" value="wecB"/>
    <property type="match status" value="1"/>
</dbReference>
<reference evidence="2" key="1">
    <citation type="journal article" date="2021" name="Genome Biol. Evol.">
        <title>A High-Quality Reference Genome for a Parasitic Bivalve with Doubly Uniparental Inheritance (Bivalvia: Unionida).</title>
        <authorList>
            <person name="Smith C.H."/>
        </authorList>
    </citation>
    <scope>NUCLEOTIDE SEQUENCE</scope>
    <source>
        <strain evidence="2">CHS0354</strain>
    </source>
</reference>
<dbReference type="EMBL" id="JAEAOA010001427">
    <property type="protein sequence ID" value="KAK3582582.1"/>
    <property type="molecule type" value="Genomic_DNA"/>
</dbReference>
<evidence type="ECO:0000313" key="2">
    <source>
        <dbReference type="EMBL" id="KAK3582582.1"/>
    </source>
</evidence>
<dbReference type="PANTHER" id="PTHR43174:SF1">
    <property type="entry name" value="UDP-N-ACETYLGLUCOSAMINE 2-EPIMERASE"/>
    <property type="match status" value="1"/>
</dbReference>
<dbReference type="InterPro" id="IPR003331">
    <property type="entry name" value="UDP_GlcNAc_Epimerase_2_dom"/>
</dbReference>
<proteinExistence type="predicted"/>
<evidence type="ECO:0000259" key="1">
    <source>
        <dbReference type="Pfam" id="PF02350"/>
    </source>
</evidence>
<gene>
    <name evidence="2" type="ORF">CHS0354_024136</name>
</gene>
<dbReference type="SUPFAM" id="SSF53756">
    <property type="entry name" value="UDP-Glycosyltransferase/glycogen phosphorylase"/>
    <property type="match status" value="1"/>
</dbReference>
<evidence type="ECO:0000313" key="3">
    <source>
        <dbReference type="Proteomes" id="UP001195483"/>
    </source>
</evidence>
<comment type="caution">
    <text evidence="2">The sequence shown here is derived from an EMBL/GenBank/DDBJ whole genome shotgun (WGS) entry which is preliminary data.</text>
</comment>
<name>A0AAE0RZM2_9BIVA</name>
<reference evidence="2" key="2">
    <citation type="journal article" date="2021" name="Genome Biol. Evol.">
        <title>Developing a high-quality reference genome for a parasitic bivalve with doubly uniparental inheritance (Bivalvia: Unionida).</title>
        <authorList>
            <person name="Smith C.H."/>
        </authorList>
    </citation>
    <scope>NUCLEOTIDE SEQUENCE</scope>
    <source>
        <strain evidence="2">CHS0354</strain>
        <tissue evidence="2">Mantle</tissue>
    </source>
</reference>
<accession>A0AAE0RZM2</accession>
<reference evidence="2" key="3">
    <citation type="submission" date="2023-05" db="EMBL/GenBank/DDBJ databases">
        <authorList>
            <person name="Smith C.H."/>
        </authorList>
    </citation>
    <scope>NUCLEOTIDE SEQUENCE</scope>
    <source>
        <strain evidence="2">CHS0354</strain>
        <tissue evidence="2">Mantle</tissue>
    </source>
</reference>
<dbReference type="CDD" id="cd03786">
    <property type="entry name" value="GTB_UDP-GlcNAc_2-Epimerase"/>
    <property type="match status" value="1"/>
</dbReference>
<dbReference type="Pfam" id="PF02350">
    <property type="entry name" value="Epimerase_2"/>
    <property type="match status" value="1"/>
</dbReference>